<feature type="domain" description="Ricin B lectin" evidence="6">
    <location>
        <begin position="489"/>
        <end position="627"/>
    </location>
</feature>
<dbReference type="SMART" id="SM00458">
    <property type="entry name" value="RICIN"/>
    <property type="match status" value="1"/>
</dbReference>
<dbReference type="GO" id="GO:0016042">
    <property type="term" value="P:lipid catabolic process"/>
    <property type="evidence" value="ECO:0007669"/>
    <property type="project" value="UniProtKB-ARBA"/>
</dbReference>
<dbReference type="RefSeq" id="XP_021876543.1">
    <property type="nucleotide sequence ID" value="XM_022030654.1"/>
</dbReference>
<feature type="chain" id="PRO_5012779278" evidence="5">
    <location>
        <begin position="25"/>
        <end position="634"/>
    </location>
</feature>
<gene>
    <name evidence="7" type="ORF">BCR41DRAFT_425938</name>
</gene>
<proteinExistence type="inferred from homology"/>
<dbReference type="Pfam" id="PF00652">
    <property type="entry name" value="Ricin_B_lectin"/>
    <property type="match status" value="1"/>
</dbReference>
<keyword evidence="2 4" id="KW-0378">Hydrolase</keyword>
<sequence>MKTLSISAALAAVSVALLAGDAQAELSKIVRVNPTTQHFIDAQGRSRFFHGTNMVKKSFPWHHDVNKFVPSWSIVDKDIEVLKALNINIVRLGVHWAGVEPVRGQYNQTYLDITHGIIKKLQDNGIYTLVDQHQDVWAPQLCGHGAPLWFVKTDWVIPAHRFPYAQAAPFPVDANGVPKDSDCNSIDWSLSYLSYAVGNAFGRLYNNYDGLGDAWAAYWKVVATNYNALPGVMGYDLMNEPWVGDHAADPTLLVPGKAARNMEPLWNKGNAAIRTVDKTTIVMFEGSTYDILSGFENVPGGDGSKTAHSYHYYNPPQLSTIEATIKNRIKDATRLRTTGMLTEFQFWDTSAASVAKILEATQQADRYMQSWQGWAYENLWNHNTVEPYPELARLYARTYAEATAGDTKTLYFQDTTAKYWVSWVADTSITAPGLIRIAPQIYYPDGIRVFFVPEGTGTYTMDGTNTVQLHYTAQAKTGQTIQASVQPFFPTDIVKNQASGKCMDNDKSAVSANNPIILWTCNSTGNQVWKFKNDTISLAFDPNHKSDTYCLDTQPVSGTNYQNVVLNACQAGSVTQQWTVTSTGNVKNKASGNCLDITGSNYSDGTKLIAFPCSASGTQSNQVWTLPRGANGSW</sequence>
<dbReference type="InterPro" id="IPR000772">
    <property type="entry name" value="Ricin_B_lectin"/>
</dbReference>
<dbReference type="InterPro" id="IPR017853">
    <property type="entry name" value="GH"/>
</dbReference>
<dbReference type="InParanoid" id="A0A1Y2G8S4"/>
<reference evidence="7 8" key="1">
    <citation type="submission" date="2016-07" db="EMBL/GenBank/DDBJ databases">
        <title>Pervasive Adenine N6-methylation of Active Genes in Fungi.</title>
        <authorList>
            <consortium name="DOE Joint Genome Institute"/>
            <person name="Mondo S.J."/>
            <person name="Dannebaum R.O."/>
            <person name="Kuo R.C."/>
            <person name="Labutti K."/>
            <person name="Haridas S."/>
            <person name="Kuo A."/>
            <person name="Salamov A."/>
            <person name="Ahrendt S.R."/>
            <person name="Lipzen A."/>
            <person name="Sullivan W."/>
            <person name="Andreopoulos W.B."/>
            <person name="Clum A."/>
            <person name="Lindquist E."/>
            <person name="Daum C."/>
            <person name="Ramamoorthy G.K."/>
            <person name="Gryganskyi A."/>
            <person name="Culley D."/>
            <person name="Magnuson J.K."/>
            <person name="James T.Y."/>
            <person name="O'Malley M.A."/>
            <person name="Stajich J.E."/>
            <person name="Spatafora J.W."/>
            <person name="Visel A."/>
            <person name="Grigoriev I.V."/>
        </authorList>
    </citation>
    <scope>NUCLEOTIDE SEQUENCE [LARGE SCALE GENOMIC DNA]</scope>
    <source>
        <strain evidence="7 8">NRRL 3116</strain>
    </source>
</reference>
<dbReference type="GO" id="GO:1901136">
    <property type="term" value="P:carbohydrate derivative catabolic process"/>
    <property type="evidence" value="ECO:0007669"/>
    <property type="project" value="UniProtKB-ARBA"/>
</dbReference>
<dbReference type="SUPFAM" id="SSF51445">
    <property type="entry name" value="(Trans)glycosidases"/>
    <property type="match status" value="1"/>
</dbReference>
<keyword evidence="5" id="KW-0732">Signal</keyword>
<evidence type="ECO:0000256" key="2">
    <source>
        <dbReference type="ARBA" id="ARBA00022801"/>
    </source>
</evidence>
<evidence type="ECO:0000256" key="4">
    <source>
        <dbReference type="RuleBase" id="RU361153"/>
    </source>
</evidence>
<dbReference type="SUPFAM" id="SSF50370">
    <property type="entry name" value="Ricin B-like lectins"/>
    <property type="match status" value="1"/>
</dbReference>
<dbReference type="InterPro" id="IPR041036">
    <property type="entry name" value="GH5_C"/>
</dbReference>
<dbReference type="GeneID" id="33572495"/>
<keyword evidence="8" id="KW-1185">Reference proteome</keyword>
<comment type="similarity">
    <text evidence="1 4">Belongs to the glycosyl hydrolase 5 (cellulase A) family.</text>
</comment>
<dbReference type="OrthoDB" id="1887033at2759"/>
<dbReference type="STRING" id="64571.A0A1Y2G8S4"/>
<organism evidence="7 8">
    <name type="scientific">Lobosporangium transversale</name>
    <dbReference type="NCBI Taxonomy" id="64571"/>
    <lineage>
        <taxon>Eukaryota</taxon>
        <taxon>Fungi</taxon>
        <taxon>Fungi incertae sedis</taxon>
        <taxon>Mucoromycota</taxon>
        <taxon>Mortierellomycotina</taxon>
        <taxon>Mortierellomycetes</taxon>
        <taxon>Mortierellales</taxon>
        <taxon>Mortierellaceae</taxon>
        <taxon>Lobosporangium</taxon>
    </lineage>
</organism>
<evidence type="ECO:0000256" key="3">
    <source>
        <dbReference type="ARBA" id="ARBA00023295"/>
    </source>
</evidence>
<dbReference type="PANTHER" id="PTHR31308">
    <property type="match status" value="1"/>
</dbReference>
<dbReference type="AlphaFoldDB" id="A0A1Y2G8S4"/>
<dbReference type="GO" id="GO:0004553">
    <property type="term" value="F:hydrolase activity, hydrolyzing O-glycosyl compounds"/>
    <property type="evidence" value="ECO:0007669"/>
    <property type="project" value="InterPro"/>
</dbReference>
<evidence type="ECO:0000313" key="7">
    <source>
        <dbReference type="EMBL" id="ORZ04435.1"/>
    </source>
</evidence>
<dbReference type="PROSITE" id="PS50231">
    <property type="entry name" value="RICIN_B_LECTIN"/>
    <property type="match status" value="1"/>
</dbReference>
<dbReference type="Gene3D" id="2.60.40.1180">
    <property type="entry name" value="Golgi alpha-mannosidase II"/>
    <property type="match status" value="1"/>
</dbReference>
<keyword evidence="3 4" id="KW-0326">Glycosidase</keyword>
<dbReference type="InterPro" id="IPR013780">
    <property type="entry name" value="Glyco_hydro_b"/>
</dbReference>
<feature type="signal peptide" evidence="5">
    <location>
        <begin position="1"/>
        <end position="24"/>
    </location>
</feature>
<protein>
    <submittedName>
        <fullName evidence="7">Glycoside hydrolase superfamily</fullName>
    </submittedName>
</protein>
<dbReference type="Pfam" id="PF00150">
    <property type="entry name" value="Cellulase"/>
    <property type="match status" value="1"/>
</dbReference>
<evidence type="ECO:0000259" key="6">
    <source>
        <dbReference type="SMART" id="SM00458"/>
    </source>
</evidence>
<evidence type="ECO:0000313" key="8">
    <source>
        <dbReference type="Proteomes" id="UP000193648"/>
    </source>
</evidence>
<dbReference type="GO" id="GO:0000272">
    <property type="term" value="P:polysaccharide catabolic process"/>
    <property type="evidence" value="ECO:0007669"/>
    <property type="project" value="InterPro"/>
</dbReference>
<dbReference type="PANTHER" id="PTHR31308:SF3">
    <property type="entry name" value="ENDOGLYCOCERAMIDASE"/>
    <property type="match status" value="1"/>
</dbReference>
<accession>A0A1Y2G8S4</accession>
<dbReference type="Proteomes" id="UP000193648">
    <property type="component" value="Unassembled WGS sequence"/>
</dbReference>
<dbReference type="Gene3D" id="2.80.10.50">
    <property type="match status" value="1"/>
</dbReference>
<evidence type="ECO:0000256" key="5">
    <source>
        <dbReference type="SAM" id="SignalP"/>
    </source>
</evidence>
<dbReference type="InterPro" id="IPR035992">
    <property type="entry name" value="Ricin_B-like_lectins"/>
</dbReference>
<dbReference type="Gene3D" id="3.20.20.80">
    <property type="entry name" value="Glycosidases"/>
    <property type="match status" value="1"/>
</dbReference>
<comment type="caution">
    <text evidence="7">The sequence shown here is derived from an EMBL/GenBank/DDBJ whole genome shotgun (WGS) entry which is preliminary data.</text>
</comment>
<dbReference type="EMBL" id="MCFF01000057">
    <property type="protein sequence ID" value="ORZ04435.1"/>
    <property type="molecule type" value="Genomic_DNA"/>
</dbReference>
<dbReference type="InterPro" id="IPR052066">
    <property type="entry name" value="Glycosphingolipid_Hydrolases"/>
</dbReference>
<name>A0A1Y2G8S4_9FUNG</name>
<evidence type="ECO:0000256" key="1">
    <source>
        <dbReference type="ARBA" id="ARBA00005641"/>
    </source>
</evidence>
<dbReference type="Pfam" id="PF18564">
    <property type="entry name" value="Glyco_hydro_5_C"/>
    <property type="match status" value="1"/>
</dbReference>
<dbReference type="InterPro" id="IPR001547">
    <property type="entry name" value="Glyco_hydro_5"/>
</dbReference>